<comment type="caution">
    <text evidence="5">The sequence shown here is derived from an EMBL/GenBank/DDBJ whole genome shotgun (WGS) entry which is preliminary data.</text>
</comment>
<dbReference type="InterPro" id="IPR050984">
    <property type="entry name" value="Gfo/Idh/MocA_domain"/>
</dbReference>
<dbReference type="PANTHER" id="PTHR22604:SF105">
    <property type="entry name" value="TRANS-1,2-DIHYDROBENZENE-1,2-DIOL DEHYDROGENASE"/>
    <property type="match status" value="1"/>
</dbReference>
<dbReference type="SUPFAM" id="SSF55347">
    <property type="entry name" value="Glyceraldehyde-3-phosphate dehydrogenase-like, C-terminal domain"/>
    <property type="match status" value="1"/>
</dbReference>
<name>A0ABU9L1M6_9FLAO</name>
<comment type="similarity">
    <text evidence="1">Belongs to the Gfo/Idh/MocA family.</text>
</comment>
<keyword evidence="6" id="KW-1185">Reference proteome</keyword>
<dbReference type="SUPFAM" id="SSF51735">
    <property type="entry name" value="NAD(P)-binding Rossmann-fold domains"/>
    <property type="match status" value="1"/>
</dbReference>
<dbReference type="InterPro" id="IPR055170">
    <property type="entry name" value="GFO_IDH_MocA-like_dom"/>
</dbReference>
<evidence type="ECO:0000259" key="4">
    <source>
        <dbReference type="Pfam" id="PF22725"/>
    </source>
</evidence>
<dbReference type="EMBL" id="JBCDNA010000001">
    <property type="protein sequence ID" value="MEL4455715.1"/>
    <property type="molecule type" value="Genomic_DNA"/>
</dbReference>
<dbReference type="Gene3D" id="3.40.50.720">
    <property type="entry name" value="NAD(P)-binding Rossmann-like Domain"/>
    <property type="match status" value="1"/>
</dbReference>
<proteinExistence type="inferred from homology"/>
<dbReference type="InterPro" id="IPR000683">
    <property type="entry name" value="Gfo/Idh/MocA-like_OxRdtase_N"/>
</dbReference>
<dbReference type="Gene3D" id="3.30.360.10">
    <property type="entry name" value="Dihydrodipicolinate Reductase, domain 2"/>
    <property type="match status" value="1"/>
</dbReference>
<evidence type="ECO:0000259" key="3">
    <source>
        <dbReference type="Pfam" id="PF01408"/>
    </source>
</evidence>
<dbReference type="Pfam" id="PF01408">
    <property type="entry name" value="GFO_IDH_MocA"/>
    <property type="match status" value="1"/>
</dbReference>
<sequence length="326" mass="36921">MKKTYNWAILGCGKIARKFAEDLGLLENAKLYAAASRSLYNAREFANDLGFEKAYGSYDEMVQDPEVDIVYIATPHAMHLAHSTLCLKHKKAVLCEKAFAMNTSEVDQMIKTSKEHNTFLMEAFWTIFSSKFNKVLELSKDKDLGQLRFVKSDFMFKADFDPDKRLYNIDLGAGSLLDIGIYPIFRSLMLLGKPDSIKTMANIRSTGVEDSISMLFGYKNGAMAVLTSSFESSCNNETELCFEHGFIKFVREPEFPILIEKNGVREEIYFEQPKGMGYELEAVHVMECLDKGLIESPVLPLSLSRELMEIMDAVRKDAGIVFPKHD</sequence>
<protein>
    <submittedName>
        <fullName evidence="5">Gfo/Idh/MocA family oxidoreductase</fullName>
    </submittedName>
</protein>
<evidence type="ECO:0000256" key="2">
    <source>
        <dbReference type="ARBA" id="ARBA00023002"/>
    </source>
</evidence>
<feature type="domain" description="GFO/IDH/MocA-like oxidoreductase" evidence="4">
    <location>
        <begin position="133"/>
        <end position="247"/>
    </location>
</feature>
<dbReference type="InterPro" id="IPR036291">
    <property type="entry name" value="NAD(P)-bd_dom_sf"/>
</dbReference>
<evidence type="ECO:0000256" key="1">
    <source>
        <dbReference type="ARBA" id="ARBA00010928"/>
    </source>
</evidence>
<reference evidence="5 6" key="1">
    <citation type="submission" date="2024-04" db="EMBL/GenBank/DDBJ databases">
        <title>whole genome sequencing of Lutimonas vermicola strain IMCC1616.</title>
        <authorList>
            <person name="Bae S.S."/>
        </authorList>
    </citation>
    <scope>NUCLEOTIDE SEQUENCE [LARGE SCALE GENOMIC DNA]</scope>
    <source>
        <strain evidence="5 6">IMCC1616</strain>
    </source>
</reference>
<dbReference type="PANTHER" id="PTHR22604">
    <property type="entry name" value="OXIDOREDUCTASES"/>
    <property type="match status" value="1"/>
</dbReference>
<dbReference type="RefSeq" id="WP_342159602.1">
    <property type="nucleotide sequence ID" value="NZ_JBCDNA010000001.1"/>
</dbReference>
<accession>A0ABU9L1M6</accession>
<organism evidence="5 6">
    <name type="scientific">Lutimonas vermicola</name>
    <dbReference type="NCBI Taxonomy" id="414288"/>
    <lineage>
        <taxon>Bacteria</taxon>
        <taxon>Pseudomonadati</taxon>
        <taxon>Bacteroidota</taxon>
        <taxon>Flavobacteriia</taxon>
        <taxon>Flavobacteriales</taxon>
        <taxon>Flavobacteriaceae</taxon>
        <taxon>Lutimonas</taxon>
    </lineage>
</organism>
<keyword evidence="2" id="KW-0560">Oxidoreductase</keyword>
<evidence type="ECO:0000313" key="6">
    <source>
        <dbReference type="Proteomes" id="UP001474120"/>
    </source>
</evidence>
<dbReference type="Pfam" id="PF22725">
    <property type="entry name" value="GFO_IDH_MocA_C3"/>
    <property type="match status" value="1"/>
</dbReference>
<evidence type="ECO:0000313" key="5">
    <source>
        <dbReference type="EMBL" id="MEL4455715.1"/>
    </source>
</evidence>
<gene>
    <name evidence="5" type="ORF">AABB81_07390</name>
</gene>
<dbReference type="Proteomes" id="UP001474120">
    <property type="component" value="Unassembled WGS sequence"/>
</dbReference>
<feature type="domain" description="Gfo/Idh/MocA-like oxidoreductase N-terminal" evidence="3">
    <location>
        <begin position="6"/>
        <end position="122"/>
    </location>
</feature>